<evidence type="ECO:0000256" key="1">
    <source>
        <dbReference type="ARBA" id="ARBA00004123"/>
    </source>
</evidence>
<dbReference type="InterPro" id="IPR019339">
    <property type="entry name" value="CIR_N_dom"/>
</dbReference>
<evidence type="ECO:0000256" key="6">
    <source>
        <dbReference type="ARBA" id="ARBA00023242"/>
    </source>
</evidence>
<dbReference type="EMBL" id="CDMZ01000118">
    <property type="protein sequence ID" value="CEM07130.1"/>
    <property type="molecule type" value="Genomic_DNA"/>
</dbReference>
<evidence type="ECO:0000256" key="5">
    <source>
        <dbReference type="ARBA" id="ARBA00023187"/>
    </source>
</evidence>
<evidence type="ECO:0000256" key="7">
    <source>
        <dbReference type="RuleBase" id="RU367071"/>
    </source>
</evidence>
<dbReference type="PhylomeDB" id="A0A0G4F4V1"/>
<accession>A0A0G4F4V1</accession>
<feature type="compositionally biased region" description="Gly residues" evidence="8">
    <location>
        <begin position="193"/>
        <end position="203"/>
    </location>
</feature>
<protein>
    <recommendedName>
        <fullName evidence="7">Pre-mRNA-splicing factor SLU7</fullName>
    </recommendedName>
</protein>
<dbReference type="VEuPathDB" id="CryptoDB:Cvel_15154"/>
<dbReference type="PANTHER" id="PTHR12942:SF2">
    <property type="entry name" value="PRE-MRNA-SPLICING FACTOR SLU7"/>
    <property type="match status" value="1"/>
</dbReference>
<dbReference type="Pfam" id="PF10197">
    <property type="entry name" value="Cir_N"/>
    <property type="match status" value="1"/>
</dbReference>
<dbReference type="AlphaFoldDB" id="A0A0G4F4V1"/>
<evidence type="ECO:0000259" key="9">
    <source>
        <dbReference type="SMART" id="SM01083"/>
    </source>
</evidence>
<name>A0A0G4F4V1_9ALVE</name>
<comment type="subunit">
    <text evidence="7">Associated with the spliceosome.</text>
</comment>
<feature type="compositionally biased region" description="Basic and acidic residues" evidence="8">
    <location>
        <begin position="77"/>
        <end position="94"/>
    </location>
</feature>
<evidence type="ECO:0000256" key="8">
    <source>
        <dbReference type="SAM" id="MobiDB-lite"/>
    </source>
</evidence>
<evidence type="ECO:0000256" key="3">
    <source>
        <dbReference type="ARBA" id="ARBA00022664"/>
    </source>
</evidence>
<gene>
    <name evidence="10" type="ORF">Cvel_15154</name>
</gene>
<feature type="compositionally biased region" description="Polar residues" evidence="8">
    <location>
        <begin position="154"/>
        <end position="164"/>
    </location>
</feature>
<evidence type="ECO:0000256" key="2">
    <source>
        <dbReference type="ARBA" id="ARBA00007203"/>
    </source>
</evidence>
<proteinExistence type="inferred from homology"/>
<evidence type="ECO:0000313" key="10">
    <source>
        <dbReference type="EMBL" id="CEM07130.1"/>
    </source>
</evidence>
<feature type="region of interest" description="Disordered" evidence="8">
    <location>
        <begin position="70"/>
        <end position="137"/>
    </location>
</feature>
<comment type="similarity">
    <text evidence="2 7">Belongs to the SLU7 family.</text>
</comment>
<evidence type="ECO:0000256" key="4">
    <source>
        <dbReference type="ARBA" id="ARBA00022728"/>
    </source>
</evidence>
<sequence>MMRIGGKSAAFINHKPFHPGNRQNMEKKWIAEQKKEREEREQKARLEVREKEMKIERLRMAMRLREAEEQLANADPELIKRLEKKLHGGEEAQQRKKFHRPNPQAQSSSDKSAPVPRVRSKYAEDVHPQNHSSVWGSWFDRETSSWGYSCCKQTVRSEPCSASSEPAGDHERGEKRRAQGDGECRKKRKEGGSAKGAGSGGNSSGSRETGLADLVQLLHDEDD</sequence>
<feature type="compositionally biased region" description="Basic and acidic residues" evidence="8">
    <location>
        <begin position="24"/>
        <end position="44"/>
    </location>
</feature>
<feature type="domain" description="CBF1-interacting co-repressor CIR N-terminal" evidence="9">
    <location>
        <begin position="16"/>
        <end position="52"/>
    </location>
</feature>
<dbReference type="GO" id="GO:0000398">
    <property type="term" value="P:mRNA splicing, via spliceosome"/>
    <property type="evidence" value="ECO:0007669"/>
    <property type="project" value="UniProtKB-UniRule"/>
</dbReference>
<dbReference type="InterPro" id="IPR039974">
    <property type="entry name" value="Splicing_factor_SLU7"/>
</dbReference>
<organism evidence="10">
    <name type="scientific">Chromera velia CCMP2878</name>
    <dbReference type="NCBI Taxonomy" id="1169474"/>
    <lineage>
        <taxon>Eukaryota</taxon>
        <taxon>Sar</taxon>
        <taxon>Alveolata</taxon>
        <taxon>Colpodellida</taxon>
        <taxon>Chromeraceae</taxon>
        <taxon>Chromera</taxon>
    </lineage>
</organism>
<comment type="function">
    <text evidence="7">Involved in pre-mRNA splicing.</text>
</comment>
<keyword evidence="3 7" id="KW-0507">mRNA processing</keyword>
<feature type="region of interest" description="Disordered" evidence="8">
    <location>
        <begin position="154"/>
        <end position="223"/>
    </location>
</feature>
<feature type="region of interest" description="Disordered" evidence="8">
    <location>
        <begin position="1"/>
        <end position="44"/>
    </location>
</feature>
<keyword evidence="4 7" id="KW-0747">Spliceosome</keyword>
<comment type="subcellular location">
    <subcellularLocation>
        <location evidence="1 7">Nucleus</location>
    </subcellularLocation>
</comment>
<keyword evidence="5 7" id="KW-0508">mRNA splicing</keyword>
<dbReference type="GO" id="GO:0030628">
    <property type="term" value="F:pre-mRNA 3'-splice site binding"/>
    <property type="evidence" value="ECO:0007669"/>
    <property type="project" value="UniProtKB-UniRule"/>
</dbReference>
<reference evidence="10" key="1">
    <citation type="submission" date="2014-11" db="EMBL/GenBank/DDBJ databases">
        <authorList>
            <person name="Otto D Thomas"/>
            <person name="Naeem Raeece"/>
        </authorList>
    </citation>
    <scope>NUCLEOTIDE SEQUENCE</scope>
</reference>
<dbReference type="SMART" id="SM01083">
    <property type="entry name" value="Cir_N"/>
    <property type="match status" value="1"/>
</dbReference>
<feature type="compositionally biased region" description="Basic and acidic residues" evidence="8">
    <location>
        <begin position="167"/>
        <end position="184"/>
    </location>
</feature>
<keyword evidence="6 7" id="KW-0539">Nucleus</keyword>
<dbReference type="PANTHER" id="PTHR12942">
    <property type="entry name" value="STEP II SPLICING FACTOR SLU7"/>
    <property type="match status" value="1"/>
</dbReference>
<dbReference type="GO" id="GO:0005681">
    <property type="term" value="C:spliceosomal complex"/>
    <property type="evidence" value="ECO:0007669"/>
    <property type="project" value="UniProtKB-UniRule"/>
</dbReference>